<dbReference type="Gene3D" id="1.20.1270.20">
    <property type="match status" value="1"/>
</dbReference>
<dbReference type="PANTHER" id="PTHR30109:SF0">
    <property type="entry name" value="HYDROXYLAMINE REDUCTASE"/>
    <property type="match status" value="1"/>
</dbReference>
<dbReference type="PANTHER" id="PTHR30109">
    <property type="entry name" value="HYDROXYLAMINE REDUCTASE"/>
    <property type="match status" value="1"/>
</dbReference>
<dbReference type="EMBL" id="BART01009596">
    <property type="protein sequence ID" value="GAG78479.1"/>
    <property type="molecule type" value="Genomic_DNA"/>
</dbReference>
<dbReference type="AlphaFoldDB" id="X1A9T0"/>
<gene>
    <name evidence="1" type="ORF">S01H4_21222</name>
</gene>
<dbReference type="InterPro" id="IPR004137">
    <property type="entry name" value="HCP/CODH"/>
</dbReference>
<evidence type="ECO:0008006" key="2">
    <source>
        <dbReference type="Google" id="ProtNLM"/>
    </source>
</evidence>
<sequence>MSMFCYQCQETAKGIGCTKRGVCGKSDDLANMQDLLVYLLKGISIFSVSARKLGNDYFILHLIGNPFSVSR</sequence>
<protein>
    <recommendedName>
        <fullName evidence="2">Hydroxylamine reductase</fullName>
    </recommendedName>
</protein>
<dbReference type="GO" id="GO:0050418">
    <property type="term" value="F:hydroxylamine reductase activity"/>
    <property type="evidence" value="ECO:0007669"/>
    <property type="project" value="TreeGrafter"/>
</dbReference>
<dbReference type="InterPro" id="IPR011254">
    <property type="entry name" value="Prismane-like_sf"/>
</dbReference>
<dbReference type="Pfam" id="PF03063">
    <property type="entry name" value="Prismane"/>
    <property type="match status" value="1"/>
</dbReference>
<evidence type="ECO:0000313" key="1">
    <source>
        <dbReference type="EMBL" id="GAG78479.1"/>
    </source>
</evidence>
<organism evidence="1">
    <name type="scientific">marine sediment metagenome</name>
    <dbReference type="NCBI Taxonomy" id="412755"/>
    <lineage>
        <taxon>unclassified sequences</taxon>
        <taxon>metagenomes</taxon>
        <taxon>ecological metagenomes</taxon>
    </lineage>
</organism>
<dbReference type="GO" id="GO:0042542">
    <property type="term" value="P:response to hydrogen peroxide"/>
    <property type="evidence" value="ECO:0007669"/>
    <property type="project" value="TreeGrafter"/>
</dbReference>
<comment type="caution">
    <text evidence="1">The sequence shown here is derived from an EMBL/GenBank/DDBJ whole genome shotgun (WGS) entry which is preliminary data.</text>
</comment>
<dbReference type="InterPro" id="IPR016100">
    <property type="entry name" value="Prismane_a-bundle"/>
</dbReference>
<accession>X1A9T0</accession>
<dbReference type="SUPFAM" id="SSF56821">
    <property type="entry name" value="Prismane protein-like"/>
    <property type="match status" value="1"/>
</dbReference>
<dbReference type="GO" id="GO:0004601">
    <property type="term" value="F:peroxidase activity"/>
    <property type="evidence" value="ECO:0007669"/>
    <property type="project" value="TreeGrafter"/>
</dbReference>
<reference evidence="1" key="1">
    <citation type="journal article" date="2014" name="Front. Microbiol.">
        <title>High frequency of phylogenetically diverse reductive dehalogenase-homologous genes in deep subseafloor sedimentary metagenomes.</title>
        <authorList>
            <person name="Kawai M."/>
            <person name="Futagami T."/>
            <person name="Toyoda A."/>
            <person name="Takaki Y."/>
            <person name="Nishi S."/>
            <person name="Hori S."/>
            <person name="Arai W."/>
            <person name="Tsubouchi T."/>
            <person name="Morono Y."/>
            <person name="Uchiyama I."/>
            <person name="Ito T."/>
            <person name="Fujiyama A."/>
            <person name="Inagaki F."/>
            <person name="Takami H."/>
        </authorList>
    </citation>
    <scope>NUCLEOTIDE SEQUENCE</scope>
    <source>
        <strain evidence="1">Expedition CK06-06</strain>
    </source>
</reference>
<proteinExistence type="predicted"/>
<name>X1A9T0_9ZZZZ</name>